<dbReference type="InterPro" id="IPR019775">
    <property type="entry name" value="WD40_repeat_CS"/>
</dbReference>
<dbReference type="PANTHER" id="PTHR44218">
    <property type="entry name" value="PROTEIN SPA1-RELATED 2"/>
    <property type="match status" value="1"/>
</dbReference>
<dbReference type="Gene3D" id="2.130.10.10">
    <property type="entry name" value="YVTN repeat-like/Quinoprotein amine dehydrogenase"/>
    <property type="match status" value="1"/>
</dbReference>
<evidence type="ECO:0000313" key="5">
    <source>
        <dbReference type="Proteomes" id="UP001180020"/>
    </source>
</evidence>
<evidence type="ECO:0000256" key="3">
    <source>
        <dbReference type="PROSITE-ProRule" id="PRU00221"/>
    </source>
</evidence>
<dbReference type="InterPro" id="IPR044630">
    <property type="entry name" value="SPA1/2/3/4"/>
</dbReference>
<accession>A0AAV9DNV2</accession>
<dbReference type="InterPro" id="IPR036322">
    <property type="entry name" value="WD40_repeat_dom_sf"/>
</dbReference>
<dbReference type="PANTHER" id="PTHR44218:SF6">
    <property type="entry name" value="PROTEIN SUPPRESSOR OF PHYA-105 1"/>
    <property type="match status" value="1"/>
</dbReference>
<gene>
    <name evidence="4" type="ORF">QJS10_CPB12g01156</name>
</gene>
<sequence>MMVLSSLVGHGKAVSFVKFVDSQTLVSASTDGTLKLWDLNRTSSSGLSTDACSLTFTGHTNEKNFVGLTTYDGYIACGSETNEVYAYYRSLPMPITSHKFGSIDSISGQETSDDNGQFVSSVCWRGKSNMVVAANSTGTIKLLEMV</sequence>
<name>A0AAV9DNV2_ACOCL</name>
<feature type="repeat" description="WD" evidence="3">
    <location>
        <begin position="7"/>
        <end position="47"/>
    </location>
</feature>
<dbReference type="Proteomes" id="UP001180020">
    <property type="component" value="Unassembled WGS sequence"/>
</dbReference>
<dbReference type="PROSITE" id="PS00678">
    <property type="entry name" value="WD_REPEATS_1"/>
    <property type="match status" value="1"/>
</dbReference>
<proteinExistence type="predicted"/>
<reference evidence="4" key="2">
    <citation type="submission" date="2023-06" db="EMBL/GenBank/DDBJ databases">
        <authorList>
            <person name="Ma L."/>
            <person name="Liu K.-W."/>
            <person name="Li Z."/>
            <person name="Hsiao Y.-Y."/>
            <person name="Qi Y."/>
            <person name="Fu T."/>
            <person name="Tang G."/>
            <person name="Zhang D."/>
            <person name="Sun W.-H."/>
            <person name="Liu D.-K."/>
            <person name="Li Y."/>
            <person name="Chen G.-Z."/>
            <person name="Liu X.-D."/>
            <person name="Liao X.-Y."/>
            <person name="Jiang Y.-T."/>
            <person name="Yu X."/>
            <person name="Hao Y."/>
            <person name="Huang J."/>
            <person name="Zhao X.-W."/>
            <person name="Ke S."/>
            <person name="Chen Y.-Y."/>
            <person name="Wu W.-L."/>
            <person name="Hsu J.-L."/>
            <person name="Lin Y.-F."/>
            <person name="Huang M.-D."/>
            <person name="Li C.-Y."/>
            <person name="Huang L."/>
            <person name="Wang Z.-W."/>
            <person name="Zhao X."/>
            <person name="Zhong W.-Y."/>
            <person name="Peng D.-H."/>
            <person name="Ahmad S."/>
            <person name="Lan S."/>
            <person name="Zhang J.-S."/>
            <person name="Tsai W.-C."/>
            <person name="Van De Peer Y."/>
            <person name="Liu Z.-J."/>
        </authorList>
    </citation>
    <scope>NUCLEOTIDE SEQUENCE</scope>
    <source>
        <strain evidence="4">CP</strain>
        <tissue evidence="4">Leaves</tissue>
    </source>
</reference>
<keyword evidence="2" id="KW-0677">Repeat</keyword>
<dbReference type="InterPro" id="IPR015943">
    <property type="entry name" value="WD40/YVTN_repeat-like_dom_sf"/>
</dbReference>
<keyword evidence="1 3" id="KW-0853">WD repeat</keyword>
<reference evidence="4" key="1">
    <citation type="journal article" date="2023" name="Nat. Commun.">
        <title>Diploid and tetraploid genomes of Acorus and the evolution of monocots.</title>
        <authorList>
            <person name="Ma L."/>
            <person name="Liu K.W."/>
            <person name="Li Z."/>
            <person name="Hsiao Y.Y."/>
            <person name="Qi Y."/>
            <person name="Fu T."/>
            <person name="Tang G.D."/>
            <person name="Zhang D."/>
            <person name="Sun W.H."/>
            <person name="Liu D.K."/>
            <person name="Li Y."/>
            <person name="Chen G.Z."/>
            <person name="Liu X.D."/>
            <person name="Liao X.Y."/>
            <person name="Jiang Y.T."/>
            <person name="Yu X."/>
            <person name="Hao Y."/>
            <person name="Huang J."/>
            <person name="Zhao X.W."/>
            <person name="Ke S."/>
            <person name="Chen Y.Y."/>
            <person name="Wu W.L."/>
            <person name="Hsu J.L."/>
            <person name="Lin Y.F."/>
            <person name="Huang M.D."/>
            <person name="Li C.Y."/>
            <person name="Huang L."/>
            <person name="Wang Z.W."/>
            <person name="Zhao X."/>
            <person name="Zhong W.Y."/>
            <person name="Peng D.H."/>
            <person name="Ahmad S."/>
            <person name="Lan S."/>
            <person name="Zhang J.S."/>
            <person name="Tsai W.C."/>
            <person name="Van de Peer Y."/>
            <person name="Liu Z.J."/>
        </authorList>
    </citation>
    <scope>NUCLEOTIDE SEQUENCE</scope>
    <source>
        <strain evidence="4">CP</strain>
    </source>
</reference>
<evidence type="ECO:0000256" key="1">
    <source>
        <dbReference type="ARBA" id="ARBA00022574"/>
    </source>
</evidence>
<dbReference type="PROSITE" id="PS50082">
    <property type="entry name" value="WD_REPEATS_2"/>
    <property type="match status" value="1"/>
</dbReference>
<organism evidence="4 5">
    <name type="scientific">Acorus calamus</name>
    <name type="common">Sweet flag</name>
    <dbReference type="NCBI Taxonomy" id="4465"/>
    <lineage>
        <taxon>Eukaryota</taxon>
        <taxon>Viridiplantae</taxon>
        <taxon>Streptophyta</taxon>
        <taxon>Embryophyta</taxon>
        <taxon>Tracheophyta</taxon>
        <taxon>Spermatophyta</taxon>
        <taxon>Magnoliopsida</taxon>
        <taxon>Liliopsida</taxon>
        <taxon>Acoraceae</taxon>
        <taxon>Acorus</taxon>
    </lineage>
</organism>
<dbReference type="EMBL" id="JAUJYO010000012">
    <property type="protein sequence ID" value="KAK1301612.1"/>
    <property type="molecule type" value="Genomic_DNA"/>
</dbReference>
<dbReference type="SMART" id="SM00320">
    <property type="entry name" value="WD40"/>
    <property type="match status" value="3"/>
</dbReference>
<dbReference type="SUPFAM" id="SSF50978">
    <property type="entry name" value="WD40 repeat-like"/>
    <property type="match status" value="1"/>
</dbReference>
<comment type="caution">
    <text evidence="4">The sequence shown here is derived from an EMBL/GenBank/DDBJ whole genome shotgun (WGS) entry which is preliminary data.</text>
</comment>
<evidence type="ECO:0000256" key="2">
    <source>
        <dbReference type="ARBA" id="ARBA00022737"/>
    </source>
</evidence>
<dbReference type="Pfam" id="PF00400">
    <property type="entry name" value="WD40"/>
    <property type="match status" value="1"/>
</dbReference>
<keyword evidence="5" id="KW-1185">Reference proteome</keyword>
<dbReference type="GO" id="GO:0009640">
    <property type="term" value="P:photomorphogenesis"/>
    <property type="evidence" value="ECO:0007669"/>
    <property type="project" value="InterPro"/>
</dbReference>
<dbReference type="InterPro" id="IPR001680">
    <property type="entry name" value="WD40_rpt"/>
</dbReference>
<protein>
    <submittedName>
        <fullName evidence="4">Uncharacterized protein</fullName>
    </submittedName>
</protein>
<dbReference type="PROSITE" id="PS50294">
    <property type="entry name" value="WD_REPEATS_REGION"/>
    <property type="match status" value="1"/>
</dbReference>
<dbReference type="AlphaFoldDB" id="A0AAV9DNV2"/>
<evidence type="ECO:0000313" key="4">
    <source>
        <dbReference type="EMBL" id="KAK1301612.1"/>
    </source>
</evidence>